<dbReference type="InterPro" id="IPR059000">
    <property type="entry name" value="ATPase_P-type_domA"/>
</dbReference>
<dbReference type="Pfam" id="PF00122">
    <property type="entry name" value="E1-E2_ATPase"/>
    <property type="match status" value="1"/>
</dbReference>
<comment type="subcellular location">
    <subcellularLocation>
        <location evidence="1">Membrane</location>
        <topology evidence="1">Multi-pass membrane protein</topology>
    </subcellularLocation>
</comment>
<accession>A0A5P8WHW5</accession>
<proteinExistence type="predicted"/>
<dbReference type="PANTHER" id="PTHR42861">
    <property type="entry name" value="CALCIUM-TRANSPORTING ATPASE"/>
    <property type="match status" value="1"/>
</dbReference>
<dbReference type="KEGG" id="nsh:GXM_09240"/>
<dbReference type="InterPro" id="IPR008250">
    <property type="entry name" value="ATPase_P-typ_transduc_dom_A_sf"/>
</dbReference>
<feature type="domain" description="P-type ATPase A" evidence="2">
    <location>
        <begin position="2"/>
        <end position="93"/>
    </location>
</feature>
<name>A0A5P8WHW5_9NOSO</name>
<dbReference type="Gene3D" id="2.70.150.10">
    <property type="entry name" value="Calcium-transporting ATPase, cytoplasmic transduction domain A"/>
    <property type="match status" value="1"/>
</dbReference>
<sequence>MVRGDILVLAEGDRVPADAILLSSTYLTVDESLLTGESIPVRKIADGRVEMSLPGGDDLPFVYSGTLIVQGQGIAEAKATGIYTGIGKIGKALQAVSPEETLLQKETGELVKKLAVVAIAICAGLSY</sequence>
<organism evidence="3 4">
    <name type="scientific">Nostoc sphaeroides CCNUC1</name>
    <dbReference type="NCBI Taxonomy" id="2653204"/>
    <lineage>
        <taxon>Bacteria</taxon>
        <taxon>Bacillati</taxon>
        <taxon>Cyanobacteriota</taxon>
        <taxon>Cyanophyceae</taxon>
        <taxon>Nostocales</taxon>
        <taxon>Nostocaceae</taxon>
        <taxon>Nostoc</taxon>
    </lineage>
</organism>
<dbReference type="SUPFAM" id="SSF81653">
    <property type="entry name" value="Calcium ATPase, transduction domain A"/>
    <property type="match status" value="1"/>
</dbReference>
<evidence type="ECO:0000259" key="2">
    <source>
        <dbReference type="Pfam" id="PF00122"/>
    </source>
</evidence>
<dbReference type="AlphaFoldDB" id="A0A5P8WHW5"/>
<evidence type="ECO:0000256" key="1">
    <source>
        <dbReference type="ARBA" id="ARBA00004141"/>
    </source>
</evidence>
<reference evidence="3 4" key="1">
    <citation type="submission" date="2019-10" db="EMBL/GenBank/DDBJ databases">
        <title>Genomic and transcriptomic insights into the perfect genentic adaptation of a filamentous nitrogen-fixing cyanobacterium to rice fields.</title>
        <authorList>
            <person name="Chen Z."/>
        </authorList>
    </citation>
    <scope>NUCLEOTIDE SEQUENCE [LARGE SCALE GENOMIC DNA]</scope>
    <source>
        <strain evidence="3">CCNUC1</strain>
    </source>
</reference>
<dbReference type="Proteomes" id="UP000326678">
    <property type="component" value="Chromosome Gxm2"/>
</dbReference>
<dbReference type="EMBL" id="CP045227">
    <property type="protein sequence ID" value="QFS51746.1"/>
    <property type="molecule type" value="Genomic_DNA"/>
</dbReference>
<protein>
    <submittedName>
        <fullName evidence="3">Cation-translocating P-type ATPase</fullName>
    </submittedName>
</protein>
<keyword evidence="4" id="KW-1185">Reference proteome</keyword>
<dbReference type="Gene3D" id="1.20.1110.10">
    <property type="entry name" value="Calcium-transporting ATPase, transmembrane domain"/>
    <property type="match status" value="1"/>
</dbReference>
<evidence type="ECO:0000313" key="4">
    <source>
        <dbReference type="Proteomes" id="UP000326678"/>
    </source>
</evidence>
<gene>
    <name evidence="3" type="ORF">GXM_09240</name>
</gene>
<evidence type="ECO:0000313" key="3">
    <source>
        <dbReference type="EMBL" id="QFS51746.1"/>
    </source>
</evidence>